<dbReference type="GO" id="GO:0005975">
    <property type="term" value="P:carbohydrate metabolic process"/>
    <property type="evidence" value="ECO:0007669"/>
    <property type="project" value="UniProtKB-UniRule"/>
</dbReference>
<evidence type="ECO:0000256" key="4">
    <source>
        <dbReference type="ARBA" id="ARBA00016090"/>
    </source>
</evidence>
<feature type="domain" description="SIS" evidence="12">
    <location>
        <begin position="460"/>
        <end position="601"/>
    </location>
</feature>
<dbReference type="GO" id="GO:0006487">
    <property type="term" value="P:protein N-linked glycosylation"/>
    <property type="evidence" value="ECO:0007669"/>
    <property type="project" value="TreeGrafter"/>
</dbReference>
<accession>A0A2M7G6R2</accession>
<evidence type="ECO:0000313" key="14">
    <source>
        <dbReference type="Proteomes" id="UP000231019"/>
    </source>
</evidence>
<dbReference type="InterPro" id="IPR005855">
    <property type="entry name" value="GFAT"/>
</dbReference>
<feature type="domain" description="SIS" evidence="12">
    <location>
        <begin position="287"/>
        <end position="426"/>
    </location>
</feature>
<keyword evidence="9" id="KW-0315">Glutamine amidotransferase</keyword>
<dbReference type="CDD" id="cd05009">
    <property type="entry name" value="SIS_GlmS_GlmD_2"/>
    <property type="match status" value="1"/>
</dbReference>
<comment type="catalytic activity">
    <reaction evidence="1 10">
        <text>D-fructose 6-phosphate + L-glutamine = D-glucosamine 6-phosphate + L-glutamate</text>
        <dbReference type="Rhea" id="RHEA:13237"/>
        <dbReference type="ChEBI" id="CHEBI:29985"/>
        <dbReference type="ChEBI" id="CHEBI:58359"/>
        <dbReference type="ChEBI" id="CHEBI:58725"/>
        <dbReference type="ChEBI" id="CHEBI:61527"/>
        <dbReference type="EC" id="2.6.1.16"/>
    </reaction>
</comment>
<dbReference type="Pfam" id="PF13522">
    <property type="entry name" value="GATase_6"/>
    <property type="match status" value="1"/>
</dbReference>
<dbReference type="NCBIfam" id="NF001484">
    <property type="entry name" value="PRK00331.1"/>
    <property type="match status" value="1"/>
</dbReference>
<dbReference type="PANTHER" id="PTHR10937:SF0">
    <property type="entry name" value="GLUTAMINE--FRUCTOSE-6-PHOSPHATE TRANSAMINASE (ISOMERIZING)"/>
    <property type="match status" value="1"/>
</dbReference>
<keyword evidence="6 10" id="KW-0032">Aminotransferase</keyword>
<protein>
    <recommendedName>
        <fullName evidence="4 10">Glutamine--fructose-6-phosphate aminotransferase [isomerizing]</fullName>
        <ecNumber evidence="3 10">2.6.1.16</ecNumber>
    </recommendedName>
    <alternativeName>
        <fullName evidence="10">D-fructose-6-phosphate amidotransferase</fullName>
    </alternativeName>
    <alternativeName>
        <fullName evidence="10">GFAT</fullName>
    </alternativeName>
    <alternativeName>
        <fullName evidence="10">Glucosamine-6-phosphate synthase</fullName>
    </alternativeName>
    <alternativeName>
        <fullName evidence="10">Hexosephosphate aminotransferase</fullName>
    </alternativeName>
    <alternativeName>
        <fullName evidence="10">L-glutamine--D-fructose-6-phosphate amidotransferase</fullName>
    </alternativeName>
</protein>
<dbReference type="Pfam" id="PF01380">
    <property type="entry name" value="SIS"/>
    <property type="match status" value="2"/>
</dbReference>
<dbReference type="EMBL" id="PFFQ01000021">
    <property type="protein sequence ID" value="PIW17730.1"/>
    <property type="molecule type" value="Genomic_DNA"/>
</dbReference>
<evidence type="ECO:0000256" key="8">
    <source>
        <dbReference type="ARBA" id="ARBA00022737"/>
    </source>
</evidence>
<evidence type="ECO:0000313" key="13">
    <source>
        <dbReference type="EMBL" id="PIW17730.1"/>
    </source>
</evidence>
<dbReference type="Proteomes" id="UP000231019">
    <property type="component" value="Unassembled WGS sequence"/>
</dbReference>
<keyword evidence="7 10" id="KW-0808">Transferase</keyword>
<dbReference type="GO" id="GO:0005829">
    <property type="term" value="C:cytosol"/>
    <property type="evidence" value="ECO:0007669"/>
    <property type="project" value="TreeGrafter"/>
</dbReference>
<reference evidence="13 14" key="1">
    <citation type="submission" date="2017-09" db="EMBL/GenBank/DDBJ databases">
        <title>Depth-based differentiation of microbial function through sediment-hosted aquifers and enrichment of novel symbionts in the deep terrestrial subsurface.</title>
        <authorList>
            <person name="Probst A.J."/>
            <person name="Ladd B."/>
            <person name="Jarett J.K."/>
            <person name="Geller-Mcgrath D.E."/>
            <person name="Sieber C.M."/>
            <person name="Emerson J.B."/>
            <person name="Anantharaman K."/>
            <person name="Thomas B.C."/>
            <person name="Malmstrom R."/>
            <person name="Stieglmeier M."/>
            <person name="Klingl A."/>
            <person name="Woyke T."/>
            <person name="Ryan C.M."/>
            <person name="Banfield J.F."/>
        </authorList>
    </citation>
    <scope>NUCLEOTIDE SEQUENCE [LARGE SCALE GENOMIC DNA]</scope>
    <source>
        <strain evidence="13">CG17_big_fil_post_rev_8_21_14_2_50_48_46</strain>
    </source>
</reference>
<evidence type="ECO:0000256" key="1">
    <source>
        <dbReference type="ARBA" id="ARBA00001031"/>
    </source>
</evidence>
<evidence type="ECO:0000256" key="7">
    <source>
        <dbReference type="ARBA" id="ARBA00022679"/>
    </source>
</evidence>
<evidence type="ECO:0000259" key="12">
    <source>
        <dbReference type="PROSITE" id="PS51464"/>
    </source>
</evidence>
<dbReference type="InterPro" id="IPR001347">
    <property type="entry name" value="SIS_dom"/>
</dbReference>
<feature type="active site" description="Nucleophile; for GATase activity" evidence="10">
    <location>
        <position position="2"/>
    </location>
</feature>
<gene>
    <name evidence="10 13" type="primary">glmS</name>
    <name evidence="13" type="ORF">COW36_07735</name>
</gene>
<comment type="subcellular location">
    <subcellularLocation>
        <location evidence="2 10">Cytoplasm</location>
    </subcellularLocation>
</comment>
<comment type="subunit">
    <text evidence="10">Homodimer.</text>
</comment>
<dbReference type="CDD" id="cd05008">
    <property type="entry name" value="SIS_GlmS_GlmD_1"/>
    <property type="match status" value="1"/>
</dbReference>
<organism evidence="13 14">
    <name type="scientific">bacterium (Candidatus Blackallbacteria) CG17_big_fil_post_rev_8_21_14_2_50_48_46</name>
    <dbReference type="NCBI Taxonomy" id="2014261"/>
    <lineage>
        <taxon>Bacteria</taxon>
        <taxon>Candidatus Blackallbacteria</taxon>
    </lineage>
</organism>
<comment type="function">
    <text evidence="10">Catalyzes the first step in hexosamine metabolism, converting fructose-6P into glucosamine-6P using glutamine as a nitrogen source.</text>
</comment>
<dbReference type="PROSITE" id="PS51278">
    <property type="entry name" value="GATASE_TYPE_2"/>
    <property type="match status" value="1"/>
</dbReference>
<dbReference type="SUPFAM" id="SSF56235">
    <property type="entry name" value="N-terminal nucleophile aminohydrolases (Ntn hydrolases)"/>
    <property type="match status" value="1"/>
</dbReference>
<dbReference type="InterPro" id="IPR047084">
    <property type="entry name" value="GFAT_N"/>
</dbReference>
<dbReference type="InterPro" id="IPR029055">
    <property type="entry name" value="Ntn_hydrolases_N"/>
</dbReference>
<dbReference type="InterPro" id="IPR035466">
    <property type="entry name" value="GlmS/AgaS_SIS"/>
</dbReference>
<keyword evidence="5 10" id="KW-0963">Cytoplasm</keyword>
<dbReference type="FunFam" id="3.40.50.10490:FF:000001">
    <property type="entry name" value="Glutamine--fructose-6-phosphate aminotransferase [isomerizing]"/>
    <property type="match status" value="1"/>
</dbReference>
<dbReference type="GO" id="GO:0004360">
    <property type="term" value="F:glutamine-fructose-6-phosphate transaminase (isomerizing) activity"/>
    <property type="evidence" value="ECO:0007669"/>
    <property type="project" value="UniProtKB-UniRule"/>
</dbReference>
<evidence type="ECO:0000256" key="9">
    <source>
        <dbReference type="ARBA" id="ARBA00022962"/>
    </source>
</evidence>
<dbReference type="InterPro" id="IPR017932">
    <property type="entry name" value="GATase_2_dom"/>
</dbReference>
<proteinExistence type="inferred from homology"/>
<evidence type="ECO:0000256" key="2">
    <source>
        <dbReference type="ARBA" id="ARBA00004496"/>
    </source>
</evidence>
<dbReference type="CDD" id="cd00714">
    <property type="entry name" value="GFAT"/>
    <property type="match status" value="1"/>
</dbReference>
<dbReference type="NCBIfam" id="TIGR01135">
    <property type="entry name" value="glmS"/>
    <property type="match status" value="1"/>
</dbReference>
<evidence type="ECO:0000256" key="5">
    <source>
        <dbReference type="ARBA" id="ARBA00022490"/>
    </source>
</evidence>
<evidence type="ECO:0000256" key="10">
    <source>
        <dbReference type="HAMAP-Rule" id="MF_00164"/>
    </source>
</evidence>
<evidence type="ECO:0000256" key="6">
    <source>
        <dbReference type="ARBA" id="ARBA00022576"/>
    </source>
</evidence>
<comment type="caution">
    <text evidence="13">The sequence shown here is derived from an EMBL/GenBank/DDBJ whole genome shotgun (WGS) entry which is preliminary data.</text>
</comment>
<dbReference type="SUPFAM" id="SSF53697">
    <property type="entry name" value="SIS domain"/>
    <property type="match status" value="1"/>
</dbReference>
<dbReference type="EC" id="2.6.1.16" evidence="3 10"/>
<evidence type="ECO:0000259" key="11">
    <source>
        <dbReference type="PROSITE" id="PS51278"/>
    </source>
</evidence>
<name>A0A2M7G6R2_9BACT</name>
<dbReference type="GO" id="GO:0006047">
    <property type="term" value="P:UDP-N-acetylglucosamine metabolic process"/>
    <property type="evidence" value="ECO:0007669"/>
    <property type="project" value="TreeGrafter"/>
</dbReference>
<dbReference type="PANTHER" id="PTHR10937">
    <property type="entry name" value="GLUCOSAMINE--FRUCTOSE-6-PHOSPHATE AMINOTRANSFERASE, ISOMERIZING"/>
    <property type="match status" value="1"/>
</dbReference>
<dbReference type="GO" id="GO:0097367">
    <property type="term" value="F:carbohydrate derivative binding"/>
    <property type="evidence" value="ECO:0007669"/>
    <property type="project" value="InterPro"/>
</dbReference>
<dbReference type="FunFam" id="3.40.50.10490:FF:000002">
    <property type="entry name" value="Glutamine--fructose-6-phosphate aminotransferase [isomerizing]"/>
    <property type="match status" value="1"/>
</dbReference>
<feature type="domain" description="Glutamine amidotransferase type-2" evidence="11">
    <location>
        <begin position="2"/>
        <end position="218"/>
    </location>
</feature>
<keyword evidence="8" id="KW-0677">Repeat</keyword>
<dbReference type="Gene3D" id="3.40.50.10490">
    <property type="entry name" value="Glucose-6-phosphate isomerase like protein, domain 1"/>
    <property type="match status" value="2"/>
</dbReference>
<evidence type="ECO:0000256" key="3">
    <source>
        <dbReference type="ARBA" id="ARBA00012916"/>
    </source>
</evidence>
<dbReference type="HAMAP" id="MF_00164">
    <property type="entry name" value="GlmS"/>
    <property type="match status" value="1"/>
</dbReference>
<feature type="initiator methionine" description="Removed" evidence="10">
    <location>
        <position position="1"/>
    </location>
</feature>
<feature type="active site" description="For Fru-6P isomerization activity" evidence="10">
    <location>
        <position position="606"/>
    </location>
</feature>
<dbReference type="FunFam" id="3.60.20.10:FF:000006">
    <property type="entry name" value="Glutamine--fructose-6-phosphate aminotransferase [isomerizing]"/>
    <property type="match status" value="1"/>
</dbReference>
<dbReference type="GO" id="GO:0046349">
    <property type="term" value="P:amino sugar biosynthetic process"/>
    <property type="evidence" value="ECO:0007669"/>
    <property type="project" value="UniProtKB-ARBA"/>
</dbReference>
<dbReference type="InterPro" id="IPR035490">
    <property type="entry name" value="GlmS/FrlB_SIS"/>
</dbReference>
<dbReference type="Gene3D" id="3.60.20.10">
    <property type="entry name" value="Glutamine Phosphoribosylpyrophosphate, subunit 1, domain 1"/>
    <property type="match status" value="1"/>
</dbReference>
<dbReference type="AlphaFoldDB" id="A0A2M7G6R2"/>
<sequence length="611" mass="67996">MCGIIGYIGHEEVIDILIEGLQRLEYRGYDSAGVAVYHPETGLTIQREVGKLGNLIKKVAVHPLPGHIGIGHTRWATHGRPTEFNAHPHTDSQKRLVVVHNGIIENYLDLKQFLSEKGHQFDSETDTEVIAHLVEYHYRGDLKLAVQKTIAQLEGSYAICVMHIDQPDYLMAAKKNSPLLLGKGRDANFIASDVPAILRHTRDIIYLEDEQMALVAADRIEIYDLQGKSLPYEVHTIDWNIVAAEKMGYDHFMLKEIHEQPTAFGQTLAGRLSESHQCLYLDELNLNQDQLRGIRRIYLVACGTAYYAGLVGKYLLESLARIPVEVDLASEFRYRDPILDDDTLVVAISQSGETADTLAAIRMAKEMGARTLGVVNVKGSAITRSVDGTLYIHAGPEISVASTKAFIAMLAAMQLLALQFAHARGRMETAALVAYMRELRKLPRIMEETLKMVEPQVQETATRLLRYHHCLYLGRGINFPIALEGALKLKEVSYIHAEGYAAGELKHGPIALIDPLMPVIALVTAGSSYDKVISNLKEVRAREGQVIAIATEGDERIREVTDDVIYVPLVSELLSPVINVLPLQLLAYYVALRRGYDVDQPRNLAKSVTVE</sequence>
<dbReference type="GO" id="GO:0006002">
    <property type="term" value="P:fructose 6-phosphate metabolic process"/>
    <property type="evidence" value="ECO:0007669"/>
    <property type="project" value="TreeGrafter"/>
</dbReference>
<dbReference type="InterPro" id="IPR046348">
    <property type="entry name" value="SIS_dom_sf"/>
</dbReference>
<dbReference type="PROSITE" id="PS51464">
    <property type="entry name" value="SIS"/>
    <property type="match status" value="2"/>
</dbReference>